<name>A0ABV9JXA8_9BACI</name>
<dbReference type="Proteomes" id="UP001595988">
    <property type="component" value="Unassembled WGS sequence"/>
</dbReference>
<proteinExistence type="predicted"/>
<gene>
    <name evidence="1" type="ORF">ACFO3P_09385</name>
</gene>
<reference evidence="2" key="1">
    <citation type="journal article" date="2019" name="Int. J. Syst. Evol. Microbiol.">
        <title>The Global Catalogue of Microorganisms (GCM) 10K type strain sequencing project: providing services to taxonomists for standard genome sequencing and annotation.</title>
        <authorList>
            <consortium name="The Broad Institute Genomics Platform"/>
            <consortium name="The Broad Institute Genome Sequencing Center for Infectious Disease"/>
            <person name="Wu L."/>
            <person name="Ma J."/>
        </authorList>
    </citation>
    <scope>NUCLEOTIDE SEQUENCE [LARGE SCALE GENOMIC DNA]</scope>
    <source>
        <strain evidence="2">CCUG 37257</strain>
    </source>
</reference>
<keyword evidence="2" id="KW-1185">Reference proteome</keyword>
<evidence type="ECO:0008006" key="3">
    <source>
        <dbReference type="Google" id="ProtNLM"/>
    </source>
</evidence>
<evidence type="ECO:0000313" key="2">
    <source>
        <dbReference type="Proteomes" id="UP001595988"/>
    </source>
</evidence>
<comment type="caution">
    <text evidence="1">The sequence shown here is derived from an EMBL/GenBank/DDBJ whole genome shotgun (WGS) entry which is preliminary data.</text>
</comment>
<organism evidence="1 2">
    <name type="scientific">Oceanobacillus aidingensis</name>
    <dbReference type="NCBI Taxonomy" id="645964"/>
    <lineage>
        <taxon>Bacteria</taxon>
        <taxon>Bacillati</taxon>
        <taxon>Bacillota</taxon>
        <taxon>Bacilli</taxon>
        <taxon>Bacillales</taxon>
        <taxon>Bacillaceae</taxon>
        <taxon>Oceanobacillus</taxon>
    </lineage>
</organism>
<sequence>MGYILPVQTSQYADYHQRVQPTQKKADQVESAFKVQLDRKYQELSATYERYYRNRPEPQKPIDLPLDSSLITGRGRHINKYV</sequence>
<protein>
    <recommendedName>
        <fullName evidence="3">Transposase</fullName>
    </recommendedName>
</protein>
<accession>A0ABV9JXA8</accession>
<dbReference type="RefSeq" id="WP_379542368.1">
    <property type="nucleotide sequence ID" value="NZ_JBHSFT010000013.1"/>
</dbReference>
<dbReference type="EMBL" id="JBHSFT010000013">
    <property type="protein sequence ID" value="MFC4662404.1"/>
    <property type="molecule type" value="Genomic_DNA"/>
</dbReference>
<evidence type="ECO:0000313" key="1">
    <source>
        <dbReference type="EMBL" id="MFC4662404.1"/>
    </source>
</evidence>